<proteinExistence type="predicted"/>
<reference evidence="1 2" key="1">
    <citation type="submission" date="2014-01" db="EMBL/GenBank/DDBJ databases">
        <title>Sulfitobacter donghicola JCM 14565 Genome Sequencing.</title>
        <authorList>
            <person name="Lai Q."/>
            <person name="Hong Z."/>
        </authorList>
    </citation>
    <scope>NUCLEOTIDE SEQUENCE [LARGE SCALE GENOMIC DNA]</scope>
    <source>
        <strain evidence="1 2">JCM 14565</strain>
    </source>
</reference>
<gene>
    <name evidence="1" type="ORF">DSW25_03725</name>
</gene>
<comment type="caution">
    <text evidence="1">The sequence shown here is derived from an EMBL/GenBank/DDBJ whole genome shotgun (WGS) entry which is preliminary data.</text>
</comment>
<dbReference type="Proteomes" id="UP000027734">
    <property type="component" value="Unassembled WGS sequence"/>
</dbReference>
<protein>
    <submittedName>
        <fullName evidence="1">Uncharacterized protein</fullName>
    </submittedName>
</protein>
<dbReference type="EMBL" id="JAMC01000001">
    <property type="protein sequence ID" value="KEJ91016.1"/>
    <property type="molecule type" value="Genomic_DNA"/>
</dbReference>
<organism evidence="1 2">
    <name type="scientific">Sulfitobacter donghicola DSW-25 = KCTC 12864 = JCM 14565</name>
    <dbReference type="NCBI Taxonomy" id="1300350"/>
    <lineage>
        <taxon>Bacteria</taxon>
        <taxon>Pseudomonadati</taxon>
        <taxon>Pseudomonadota</taxon>
        <taxon>Alphaproteobacteria</taxon>
        <taxon>Rhodobacterales</taxon>
        <taxon>Roseobacteraceae</taxon>
        <taxon>Sulfitobacter</taxon>
    </lineage>
</organism>
<dbReference type="OrthoDB" id="8068570at2"/>
<dbReference type="eggNOG" id="ENOG502ZBFJ">
    <property type="taxonomic scope" value="Bacteria"/>
</dbReference>
<keyword evidence="2" id="KW-1185">Reference proteome</keyword>
<accession>A0A073INI4</accession>
<sequence length="238" mass="27223">MSLVTIHPSDRFVANSSEVFQKYGVEMEVGYDFHAYRDILKFARPDQPLGAPFDPDVHEMNPQNALWMIGRNESGEIVHTQALRMLDMDGQSVAEYFIRHFREFPPAAPGLDLGRSRFRAGPQAKRSRGTVCYNGEFWIKPGEASLRGQGLSCVLGRYAFFQAMQHWDPDHMVGFMAKPVATKGFPQRLGWMHTQPGALRWFFEGRDQPVEGFMTFMERDDLHYVLELPFDDLLAMAA</sequence>
<evidence type="ECO:0000313" key="2">
    <source>
        <dbReference type="Proteomes" id="UP000027734"/>
    </source>
</evidence>
<dbReference type="AlphaFoldDB" id="A0A073INI4"/>
<dbReference type="STRING" id="1300350.Z948_2040"/>
<dbReference type="RefSeq" id="WP_025059421.1">
    <property type="nucleotide sequence ID" value="NZ_JAMC01000001.1"/>
</dbReference>
<name>A0A073INI4_9RHOB</name>
<evidence type="ECO:0000313" key="1">
    <source>
        <dbReference type="EMBL" id="KEJ91016.1"/>
    </source>
</evidence>